<evidence type="ECO:0000313" key="1">
    <source>
        <dbReference type="EMBL" id="KAI4351431.1"/>
    </source>
</evidence>
<dbReference type="Proteomes" id="UP000828941">
    <property type="component" value="Chromosome 3"/>
</dbReference>
<name>A0ACB9PSE8_BAUVA</name>
<evidence type="ECO:0000313" key="2">
    <source>
        <dbReference type="Proteomes" id="UP000828941"/>
    </source>
</evidence>
<organism evidence="1 2">
    <name type="scientific">Bauhinia variegata</name>
    <name type="common">Purple orchid tree</name>
    <name type="synonym">Phanera variegata</name>
    <dbReference type="NCBI Taxonomy" id="167791"/>
    <lineage>
        <taxon>Eukaryota</taxon>
        <taxon>Viridiplantae</taxon>
        <taxon>Streptophyta</taxon>
        <taxon>Embryophyta</taxon>
        <taxon>Tracheophyta</taxon>
        <taxon>Spermatophyta</taxon>
        <taxon>Magnoliopsida</taxon>
        <taxon>eudicotyledons</taxon>
        <taxon>Gunneridae</taxon>
        <taxon>Pentapetalae</taxon>
        <taxon>rosids</taxon>
        <taxon>fabids</taxon>
        <taxon>Fabales</taxon>
        <taxon>Fabaceae</taxon>
        <taxon>Cercidoideae</taxon>
        <taxon>Cercideae</taxon>
        <taxon>Bauhiniinae</taxon>
        <taxon>Bauhinia</taxon>
    </lineage>
</organism>
<reference evidence="1 2" key="1">
    <citation type="journal article" date="2022" name="DNA Res.">
        <title>Chromosomal-level genome assembly of the orchid tree Bauhinia variegata (Leguminosae; Cercidoideae) supports the allotetraploid origin hypothesis of Bauhinia.</title>
        <authorList>
            <person name="Zhong Y."/>
            <person name="Chen Y."/>
            <person name="Zheng D."/>
            <person name="Pang J."/>
            <person name="Liu Y."/>
            <person name="Luo S."/>
            <person name="Meng S."/>
            <person name="Qian L."/>
            <person name="Wei D."/>
            <person name="Dai S."/>
            <person name="Zhou R."/>
        </authorList>
    </citation>
    <scope>NUCLEOTIDE SEQUENCE [LARGE SCALE GENOMIC DNA]</scope>
    <source>
        <strain evidence="1">BV-YZ2020</strain>
    </source>
</reference>
<comment type="caution">
    <text evidence="1">The sequence shown here is derived from an EMBL/GenBank/DDBJ whole genome shotgun (WGS) entry which is preliminary data.</text>
</comment>
<dbReference type="EMBL" id="CM039428">
    <property type="protein sequence ID" value="KAI4351431.1"/>
    <property type="molecule type" value="Genomic_DNA"/>
</dbReference>
<sequence length="456" mass="51389">MPDLASTFETSMVDMSTINSADNSSDGYLFEEILSMENLSNLCMDDDDLPCHFQTDSGALACVGCGILGFPLMTVVQPSERSLMELLPANHHLPPDSSPDLNSSMHGSVSSKEVKRNQIPASHDKPINEHTPNGEGFEVPIELSAADLYDPVPLDAELHEDAQIVEGNNREINPCSHLPVEQRCEYPRREHAEVLDEVISDSEKQHQDQNENKIGEEPAPSYVPKGEPKSLSISKVIWSKKKNGTEVHLSRGKREVGGSELATPAPSSNSGKKRKREAEWITKDSFSSYGFARSPCEGLRPRAGKVARDKSTNAVKTLEPKMARKHPDVLVSHKNKKVVKGSHKCDIDGCRMSFKTKAELKLHKRNRCPHDGCGKKKFSSHKYAMIHQRVHDDERPFKYPWEGCSMSFKGAWTRTEHIRVHTREKPYQCKFEGCGLSFRFVSDYSRHRRKMRHYVK</sequence>
<gene>
    <name evidence="1" type="ORF">L6164_005800</name>
</gene>
<keyword evidence="2" id="KW-1185">Reference proteome</keyword>
<accession>A0ACB9PSE8</accession>
<protein>
    <submittedName>
        <fullName evidence="1">Uncharacterized protein</fullName>
    </submittedName>
</protein>
<proteinExistence type="predicted"/>